<organism evidence="2">
    <name type="scientific">marine sediment metagenome</name>
    <dbReference type="NCBI Taxonomy" id="412755"/>
    <lineage>
        <taxon>unclassified sequences</taxon>
        <taxon>metagenomes</taxon>
        <taxon>ecological metagenomes</taxon>
    </lineage>
</organism>
<dbReference type="Gene3D" id="3.60.21.10">
    <property type="match status" value="1"/>
</dbReference>
<feature type="domain" description="Calcineurin-like phosphoesterase" evidence="1">
    <location>
        <begin position="1"/>
        <end position="103"/>
    </location>
</feature>
<dbReference type="PANTHER" id="PTHR43165">
    <property type="entry name" value="METALLOPHOSPHOESTERASE"/>
    <property type="match status" value="1"/>
</dbReference>
<dbReference type="EMBL" id="BARV01033461">
    <property type="protein sequence ID" value="GAI50515.1"/>
    <property type="molecule type" value="Genomic_DNA"/>
</dbReference>
<protein>
    <recommendedName>
        <fullName evidence="1">Calcineurin-like phosphoesterase domain-containing protein</fullName>
    </recommendedName>
</protein>
<dbReference type="AlphaFoldDB" id="X1QHP1"/>
<proteinExistence type="predicted"/>
<dbReference type="InterPro" id="IPR029052">
    <property type="entry name" value="Metallo-depent_PP-like"/>
</dbReference>
<dbReference type="InterPro" id="IPR053193">
    <property type="entry name" value="MetalloPDE_YfcE-like"/>
</dbReference>
<dbReference type="InterPro" id="IPR024654">
    <property type="entry name" value="Calcineurin-like_PHP_lpxH"/>
</dbReference>
<name>X1QHP1_9ZZZZ</name>
<accession>X1QHP1</accession>
<dbReference type="PANTHER" id="PTHR43165:SF1">
    <property type="entry name" value="PHOSPHODIESTERASE MJ0936"/>
    <property type="match status" value="1"/>
</dbReference>
<gene>
    <name evidence="2" type="ORF">S06H3_52591</name>
</gene>
<feature type="non-terminal residue" evidence="2">
    <location>
        <position position="108"/>
    </location>
</feature>
<sequence>MKIAVISDTHDHMNNILEAVSIINERNIDAVIHCGDYVAPFVKKWFDKLNDSIKKNFFGVFGNNDGERLFLKQNLGQICQLAQNGHELILELGGKRIFVSHMPKQKTI</sequence>
<evidence type="ECO:0000313" key="2">
    <source>
        <dbReference type="EMBL" id="GAI50515.1"/>
    </source>
</evidence>
<reference evidence="2" key="1">
    <citation type="journal article" date="2014" name="Front. Microbiol.">
        <title>High frequency of phylogenetically diverse reductive dehalogenase-homologous genes in deep subseafloor sedimentary metagenomes.</title>
        <authorList>
            <person name="Kawai M."/>
            <person name="Futagami T."/>
            <person name="Toyoda A."/>
            <person name="Takaki Y."/>
            <person name="Nishi S."/>
            <person name="Hori S."/>
            <person name="Arai W."/>
            <person name="Tsubouchi T."/>
            <person name="Morono Y."/>
            <person name="Uchiyama I."/>
            <person name="Ito T."/>
            <person name="Fujiyama A."/>
            <person name="Inagaki F."/>
            <person name="Takami H."/>
        </authorList>
    </citation>
    <scope>NUCLEOTIDE SEQUENCE</scope>
    <source>
        <strain evidence="2">Expedition CK06-06</strain>
    </source>
</reference>
<dbReference type="Pfam" id="PF12850">
    <property type="entry name" value="Metallophos_2"/>
    <property type="match status" value="1"/>
</dbReference>
<dbReference type="SUPFAM" id="SSF56300">
    <property type="entry name" value="Metallo-dependent phosphatases"/>
    <property type="match status" value="1"/>
</dbReference>
<evidence type="ECO:0000259" key="1">
    <source>
        <dbReference type="Pfam" id="PF12850"/>
    </source>
</evidence>
<comment type="caution">
    <text evidence="2">The sequence shown here is derived from an EMBL/GenBank/DDBJ whole genome shotgun (WGS) entry which is preliminary data.</text>
</comment>